<protein>
    <submittedName>
        <fullName evidence="2">Uncharacterized protein</fullName>
    </submittedName>
</protein>
<comment type="caution">
    <text evidence="2">The sequence shown here is derived from an EMBL/GenBank/DDBJ whole genome shotgun (WGS) entry which is preliminary data.</text>
</comment>
<dbReference type="EMBL" id="CAJNOK010005348">
    <property type="protein sequence ID" value="CAF0969454.1"/>
    <property type="molecule type" value="Genomic_DNA"/>
</dbReference>
<feature type="compositionally biased region" description="Low complexity" evidence="1">
    <location>
        <begin position="25"/>
        <end position="36"/>
    </location>
</feature>
<name>A0A813U8S6_9BILA</name>
<keyword evidence="6" id="KW-1185">Reference proteome</keyword>
<evidence type="ECO:0000313" key="5">
    <source>
        <dbReference type="EMBL" id="CAF3741053.1"/>
    </source>
</evidence>
<dbReference type="Proteomes" id="UP000677228">
    <property type="component" value="Unassembled WGS sequence"/>
</dbReference>
<dbReference type="Proteomes" id="UP000682733">
    <property type="component" value="Unassembled WGS sequence"/>
</dbReference>
<dbReference type="AlphaFoldDB" id="A0A813U8S6"/>
<organism evidence="2 6">
    <name type="scientific">Didymodactylos carnosus</name>
    <dbReference type="NCBI Taxonomy" id="1234261"/>
    <lineage>
        <taxon>Eukaryota</taxon>
        <taxon>Metazoa</taxon>
        <taxon>Spiralia</taxon>
        <taxon>Gnathifera</taxon>
        <taxon>Rotifera</taxon>
        <taxon>Eurotatoria</taxon>
        <taxon>Bdelloidea</taxon>
        <taxon>Philodinida</taxon>
        <taxon>Philodinidae</taxon>
        <taxon>Didymodactylos</taxon>
    </lineage>
</organism>
<dbReference type="EMBL" id="CAJOBA010005355">
    <property type="protein sequence ID" value="CAF3741053.1"/>
    <property type="molecule type" value="Genomic_DNA"/>
</dbReference>
<accession>A0A813U8S6</accession>
<dbReference type="EMBL" id="CAJNOQ010000655">
    <property type="protein sequence ID" value="CAF0825355.1"/>
    <property type="molecule type" value="Genomic_DNA"/>
</dbReference>
<sequence length="86" mass="10466">MVPVNSYQKQKQKYERNITRSYTKNPHNNNNELETNDVNRSMKIPRRMKTLTTATLYERETPYPHDITERERKMNAKRFLTANKEY</sequence>
<proteinExistence type="predicted"/>
<reference evidence="2" key="1">
    <citation type="submission" date="2021-02" db="EMBL/GenBank/DDBJ databases">
        <authorList>
            <person name="Nowell W R."/>
        </authorList>
    </citation>
    <scope>NUCLEOTIDE SEQUENCE</scope>
</reference>
<dbReference type="EMBL" id="CAJOBC010000655">
    <property type="protein sequence ID" value="CAF3612076.1"/>
    <property type="molecule type" value="Genomic_DNA"/>
</dbReference>
<feature type="region of interest" description="Disordered" evidence="1">
    <location>
        <begin position="1"/>
        <end position="36"/>
    </location>
</feature>
<evidence type="ECO:0000313" key="2">
    <source>
        <dbReference type="EMBL" id="CAF0825355.1"/>
    </source>
</evidence>
<evidence type="ECO:0000313" key="6">
    <source>
        <dbReference type="Proteomes" id="UP000663829"/>
    </source>
</evidence>
<dbReference type="Proteomes" id="UP000663829">
    <property type="component" value="Unassembled WGS sequence"/>
</dbReference>
<evidence type="ECO:0000313" key="3">
    <source>
        <dbReference type="EMBL" id="CAF0969454.1"/>
    </source>
</evidence>
<evidence type="ECO:0000313" key="4">
    <source>
        <dbReference type="EMBL" id="CAF3612076.1"/>
    </source>
</evidence>
<gene>
    <name evidence="2" type="ORF">GPM918_LOCUS4767</name>
    <name evidence="3" type="ORF">OVA965_LOCUS13021</name>
    <name evidence="4" type="ORF">SRO942_LOCUS4768</name>
    <name evidence="5" type="ORF">TMI583_LOCUS13029</name>
</gene>
<dbReference type="Proteomes" id="UP000681722">
    <property type="component" value="Unassembled WGS sequence"/>
</dbReference>
<evidence type="ECO:0000256" key="1">
    <source>
        <dbReference type="SAM" id="MobiDB-lite"/>
    </source>
</evidence>